<name>A0A9D9E991_9SPIR</name>
<keyword evidence="2" id="KW-0808">Transferase</keyword>
<evidence type="ECO:0000313" key="6">
    <source>
        <dbReference type="Proteomes" id="UP000823633"/>
    </source>
</evidence>
<feature type="domain" description="Phospholipid/glycerol acyltransferase" evidence="4">
    <location>
        <begin position="42"/>
        <end position="155"/>
    </location>
</feature>
<accession>A0A9D9E991</accession>
<evidence type="ECO:0000256" key="3">
    <source>
        <dbReference type="ARBA" id="ARBA00023315"/>
    </source>
</evidence>
<evidence type="ECO:0000259" key="4">
    <source>
        <dbReference type="SMART" id="SM00563"/>
    </source>
</evidence>
<evidence type="ECO:0000256" key="2">
    <source>
        <dbReference type="ARBA" id="ARBA00022679"/>
    </source>
</evidence>
<dbReference type="InterPro" id="IPR002123">
    <property type="entry name" value="Plipid/glycerol_acylTrfase"/>
</dbReference>
<sequence length="419" mass="46713">MGKHALTPAFRFLKATYGRHLTRRYKLSASGIDAVLPIEGPALVLANHTHTLDPFLISAVYPYTIRWVAGSYLFKMKAVGFLLRRLVGSIAKVQGRSDLGTIRSIGNALKKGGIVGLFPEGTRSWDGEMMDITKATAKLLRVFKVPVVFVHIEGGFLNKPRWSDVERKGPIHVSVVRVLGSEEISSMSLGELSQVTKDCLSFSTDDWQEGAKIPYEGAHMAEGSERLFYLCPECHSFSTMHGRGRRVSCSHCGFHADFDDYGFIHTDCQVVDWRHLRDWHHWETAELGRRLNTQGGGTPLFADHGILFQIPGRKRLLTVSKDFEVSVGREGFHFHFARPFKYEGSSVSSYTFPFSSIESVIVNAKQTIEFFADGRQYRFRTALDRSALKYQEAYAEAVELGLACREGSQGGPVTPAGAV</sequence>
<dbReference type="PANTHER" id="PTHR10434:SF11">
    <property type="entry name" value="1-ACYL-SN-GLYCEROL-3-PHOSPHATE ACYLTRANSFERASE"/>
    <property type="match status" value="1"/>
</dbReference>
<keyword evidence="3 5" id="KW-0012">Acyltransferase</keyword>
<evidence type="ECO:0000313" key="5">
    <source>
        <dbReference type="EMBL" id="MBO8442301.1"/>
    </source>
</evidence>
<reference evidence="5" key="2">
    <citation type="journal article" date="2021" name="PeerJ">
        <title>Extensive microbial diversity within the chicken gut microbiome revealed by metagenomics and culture.</title>
        <authorList>
            <person name="Gilroy R."/>
            <person name="Ravi A."/>
            <person name="Getino M."/>
            <person name="Pursley I."/>
            <person name="Horton D.L."/>
            <person name="Alikhan N.F."/>
            <person name="Baker D."/>
            <person name="Gharbi K."/>
            <person name="Hall N."/>
            <person name="Watson M."/>
            <person name="Adriaenssens E.M."/>
            <person name="Foster-Nyarko E."/>
            <person name="Jarju S."/>
            <person name="Secka A."/>
            <person name="Antonio M."/>
            <person name="Oren A."/>
            <person name="Chaudhuri R.R."/>
            <person name="La Ragione R."/>
            <person name="Hildebrand F."/>
            <person name="Pallen M.J."/>
        </authorList>
    </citation>
    <scope>NUCLEOTIDE SEQUENCE</scope>
    <source>
        <strain evidence="5">11167</strain>
    </source>
</reference>
<dbReference type="SMART" id="SM00563">
    <property type="entry name" value="PlsC"/>
    <property type="match status" value="1"/>
</dbReference>
<comment type="pathway">
    <text evidence="1">Lipid metabolism.</text>
</comment>
<dbReference type="GO" id="GO:0006654">
    <property type="term" value="P:phosphatidic acid biosynthetic process"/>
    <property type="evidence" value="ECO:0007669"/>
    <property type="project" value="TreeGrafter"/>
</dbReference>
<gene>
    <name evidence="5" type="ORF">IAC42_00865</name>
</gene>
<comment type="caution">
    <text evidence="5">The sequence shown here is derived from an EMBL/GenBank/DDBJ whole genome shotgun (WGS) entry which is preliminary data.</text>
</comment>
<protein>
    <submittedName>
        <fullName evidence="5">1-acyl-sn-glycerol-3-phosphate acyltransferase</fullName>
    </submittedName>
</protein>
<proteinExistence type="predicted"/>
<dbReference type="PANTHER" id="PTHR10434">
    <property type="entry name" value="1-ACYL-SN-GLYCEROL-3-PHOSPHATE ACYLTRANSFERASE"/>
    <property type="match status" value="1"/>
</dbReference>
<dbReference type="AlphaFoldDB" id="A0A9D9E991"/>
<organism evidence="5 6">
    <name type="scientific">Candidatus Aphodenecus pullistercoris</name>
    <dbReference type="NCBI Taxonomy" id="2840669"/>
    <lineage>
        <taxon>Bacteria</taxon>
        <taxon>Pseudomonadati</taxon>
        <taxon>Spirochaetota</taxon>
        <taxon>Spirochaetia</taxon>
        <taxon>Spirochaetales</taxon>
        <taxon>Candidatus Aphodenecus</taxon>
    </lineage>
</organism>
<dbReference type="GO" id="GO:0003841">
    <property type="term" value="F:1-acylglycerol-3-phosphate O-acyltransferase activity"/>
    <property type="evidence" value="ECO:0007669"/>
    <property type="project" value="TreeGrafter"/>
</dbReference>
<dbReference type="SUPFAM" id="SSF69593">
    <property type="entry name" value="Glycerol-3-phosphate (1)-acyltransferase"/>
    <property type="match status" value="1"/>
</dbReference>
<dbReference type="Proteomes" id="UP000823633">
    <property type="component" value="Unassembled WGS sequence"/>
</dbReference>
<reference evidence="5" key="1">
    <citation type="submission" date="2020-10" db="EMBL/GenBank/DDBJ databases">
        <authorList>
            <person name="Gilroy R."/>
        </authorList>
    </citation>
    <scope>NUCLEOTIDE SEQUENCE</scope>
    <source>
        <strain evidence="5">11167</strain>
    </source>
</reference>
<dbReference type="EMBL" id="JADIMU010000006">
    <property type="protein sequence ID" value="MBO8442301.1"/>
    <property type="molecule type" value="Genomic_DNA"/>
</dbReference>
<dbReference type="CDD" id="cd07989">
    <property type="entry name" value="LPLAT_AGPAT-like"/>
    <property type="match status" value="1"/>
</dbReference>
<evidence type="ECO:0000256" key="1">
    <source>
        <dbReference type="ARBA" id="ARBA00005189"/>
    </source>
</evidence>
<dbReference type="Pfam" id="PF01553">
    <property type="entry name" value="Acyltransferase"/>
    <property type="match status" value="1"/>
</dbReference>